<keyword evidence="2" id="KW-0547">Nucleotide-binding</keyword>
<gene>
    <name evidence="6" type="ORF">NBG84_27695</name>
</gene>
<reference evidence="6" key="1">
    <citation type="submission" date="2022-06" db="EMBL/GenBank/DDBJ databases">
        <title>Genome public.</title>
        <authorList>
            <person name="Sun Q."/>
        </authorList>
    </citation>
    <scope>NUCLEOTIDE SEQUENCE</scope>
    <source>
        <strain evidence="6">CWNU-1</strain>
    </source>
</reference>
<name>A0ABT0UUA9_9ACTN</name>
<dbReference type="InterPro" id="IPR027417">
    <property type="entry name" value="P-loop_NTPase"/>
</dbReference>
<proteinExistence type="inferred from homology"/>
<dbReference type="RefSeq" id="WP_250922342.1">
    <property type="nucleotide sequence ID" value="NZ_JAMQAW010000036.1"/>
</dbReference>
<feature type="region of interest" description="Disordered" evidence="5">
    <location>
        <begin position="1"/>
        <end position="22"/>
    </location>
</feature>
<sequence length="211" mass="22757">MDSAPSSEREPVPPPSSEREGVAYLPSSVTRSTKLLVAGHFSVGKTTFVSSVSEVEPLRTEEAMTHASAGVDDVAGLPHKTRTTVALDFGRLTLNEELVLYLFGTPGQPRFLPLWHDLAKGALGALVLVDTRRLAQSDAILALLEEQGLPYAVAVNEFDGAHRHALDSVREALDLTADTPLTACDARDRASSLHTLITLVSFLFDRMEPTP</sequence>
<evidence type="ECO:0000256" key="5">
    <source>
        <dbReference type="SAM" id="MobiDB-lite"/>
    </source>
</evidence>
<evidence type="ECO:0000256" key="3">
    <source>
        <dbReference type="ARBA" id="ARBA00022801"/>
    </source>
</evidence>
<dbReference type="EMBL" id="JAMQAW010000036">
    <property type="protein sequence ID" value="MCM2392024.1"/>
    <property type="molecule type" value="Genomic_DNA"/>
</dbReference>
<evidence type="ECO:0000313" key="6">
    <source>
        <dbReference type="EMBL" id="MCM2392024.1"/>
    </source>
</evidence>
<organism evidence="6 7">
    <name type="scientific">Streptomyces albipurpureus</name>
    <dbReference type="NCBI Taxonomy" id="2897419"/>
    <lineage>
        <taxon>Bacteria</taxon>
        <taxon>Bacillati</taxon>
        <taxon>Actinomycetota</taxon>
        <taxon>Actinomycetes</taxon>
        <taxon>Kitasatosporales</taxon>
        <taxon>Streptomycetaceae</taxon>
        <taxon>Streptomyces</taxon>
    </lineage>
</organism>
<dbReference type="SUPFAM" id="SSF52540">
    <property type="entry name" value="P-loop containing nucleoside triphosphate hydrolases"/>
    <property type="match status" value="1"/>
</dbReference>
<protein>
    <submittedName>
        <fullName evidence="6">ATP/GTP-binding protein</fullName>
    </submittedName>
</protein>
<evidence type="ECO:0000313" key="7">
    <source>
        <dbReference type="Proteomes" id="UP001431429"/>
    </source>
</evidence>
<accession>A0ABT0UUA9</accession>
<keyword evidence="3" id="KW-0378">Hydrolase</keyword>
<comment type="similarity">
    <text evidence="1">Belongs to the GPN-loop GTPase family.</text>
</comment>
<dbReference type="InterPro" id="IPR052705">
    <property type="entry name" value="Gliding_Motility_GTPase"/>
</dbReference>
<comment type="caution">
    <text evidence="6">The sequence shown here is derived from an EMBL/GenBank/DDBJ whole genome shotgun (WGS) entry which is preliminary data.</text>
</comment>
<evidence type="ECO:0000256" key="1">
    <source>
        <dbReference type="ARBA" id="ARBA00005290"/>
    </source>
</evidence>
<dbReference type="Pfam" id="PF03029">
    <property type="entry name" value="ATP_bind_1"/>
    <property type="match status" value="1"/>
</dbReference>
<dbReference type="CDD" id="cd00882">
    <property type="entry name" value="Ras_like_GTPase"/>
    <property type="match status" value="1"/>
</dbReference>
<keyword evidence="7" id="KW-1185">Reference proteome</keyword>
<evidence type="ECO:0000256" key="4">
    <source>
        <dbReference type="ARBA" id="ARBA00023134"/>
    </source>
</evidence>
<dbReference type="InterPro" id="IPR004130">
    <property type="entry name" value="Gpn"/>
</dbReference>
<feature type="compositionally biased region" description="Basic and acidic residues" evidence="5">
    <location>
        <begin position="7"/>
        <end position="21"/>
    </location>
</feature>
<dbReference type="PANTHER" id="PTHR42708">
    <property type="entry name" value="ATP/GTP-BINDING PROTEIN-RELATED"/>
    <property type="match status" value="1"/>
</dbReference>
<dbReference type="Proteomes" id="UP001431429">
    <property type="component" value="Unassembled WGS sequence"/>
</dbReference>
<dbReference type="Gene3D" id="3.40.50.300">
    <property type="entry name" value="P-loop containing nucleotide triphosphate hydrolases"/>
    <property type="match status" value="1"/>
</dbReference>
<evidence type="ECO:0000256" key="2">
    <source>
        <dbReference type="ARBA" id="ARBA00022741"/>
    </source>
</evidence>
<keyword evidence="4" id="KW-0342">GTP-binding</keyword>
<dbReference type="PANTHER" id="PTHR42708:SF1">
    <property type="entry name" value="GLIDING MOTILITY PROTEIN MGLA"/>
    <property type="match status" value="1"/>
</dbReference>